<evidence type="ECO:0000259" key="1">
    <source>
        <dbReference type="PROSITE" id="PS50943"/>
    </source>
</evidence>
<dbReference type="Gene3D" id="1.10.260.40">
    <property type="entry name" value="lambda repressor-like DNA-binding domains"/>
    <property type="match status" value="1"/>
</dbReference>
<gene>
    <name evidence="4" type="ORF">TSA66_01020</name>
    <name evidence="2" type="ORF">TSA66_08085</name>
    <name evidence="3" type="ORF">TSA66_08330</name>
</gene>
<evidence type="ECO:0000313" key="5">
    <source>
        <dbReference type="Proteomes" id="UP000031572"/>
    </source>
</evidence>
<dbReference type="InterPro" id="IPR010982">
    <property type="entry name" value="Lambda_DNA-bd_dom_sf"/>
</dbReference>
<feature type="domain" description="HTH cro/C1-type" evidence="1">
    <location>
        <begin position="8"/>
        <end position="64"/>
    </location>
</feature>
<sequence>MTTIHERIKTKRLELGLTMDELAKRVGVSSWQTVQQWEKEGGTAPKRSRLDAVAQALNVTVDWLLSGPDIVVRSGNTIMVAEIKTTGRKPDFNVQDIESNQKPIPLISWVQAGDWCEAQDQYNVGDAEEWIACPVKHGPRTYALRVRGESMRNPGSKPSFDDGDVIFVDPDRAAEHKSLVITKLEETNEATFKRLLIDGKSWYLEALNPSWPNRIMPIKADAHVCGVVIARLESFV</sequence>
<dbReference type="EMBL" id="JWJG01000010">
    <property type="protein sequence ID" value="KIF84051.1"/>
    <property type="molecule type" value="Genomic_DNA"/>
</dbReference>
<dbReference type="SUPFAM" id="SSF47413">
    <property type="entry name" value="lambda repressor-like DNA-binding domains"/>
    <property type="match status" value="1"/>
</dbReference>
<evidence type="ECO:0000313" key="2">
    <source>
        <dbReference type="EMBL" id="KIF80789.1"/>
    </source>
</evidence>
<dbReference type="SUPFAM" id="SSF51306">
    <property type="entry name" value="LexA/Signal peptidase"/>
    <property type="match status" value="1"/>
</dbReference>
<protein>
    <recommendedName>
        <fullName evidence="1">HTH cro/C1-type domain-containing protein</fullName>
    </recommendedName>
</protein>
<dbReference type="Pfam" id="PF00717">
    <property type="entry name" value="Peptidase_S24"/>
    <property type="match status" value="1"/>
</dbReference>
<dbReference type="GO" id="GO:0003677">
    <property type="term" value="F:DNA binding"/>
    <property type="evidence" value="ECO:0007669"/>
    <property type="project" value="InterPro"/>
</dbReference>
<keyword evidence="5" id="KW-1185">Reference proteome</keyword>
<dbReference type="InterPro" id="IPR050077">
    <property type="entry name" value="LexA_repressor"/>
</dbReference>
<dbReference type="InterPro" id="IPR001387">
    <property type="entry name" value="Cro/C1-type_HTH"/>
</dbReference>
<dbReference type="SMART" id="SM00530">
    <property type="entry name" value="HTH_XRE"/>
    <property type="match status" value="1"/>
</dbReference>
<dbReference type="CDD" id="cd00093">
    <property type="entry name" value="HTH_XRE"/>
    <property type="match status" value="1"/>
</dbReference>
<organism evidence="4 5">
    <name type="scientific">Noviherbaspirillum autotrophicum</name>
    <dbReference type="NCBI Taxonomy" id="709839"/>
    <lineage>
        <taxon>Bacteria</taxon>
        <taxon>Pseudomonadati</taxon>
        <taxon>Pseudomonadota</taxon>
        <taxon>Betaproteobacteria</taxon>
        <taxon>Burkholderiales</taxon>
        <taxon>Oxalobacteraceae</taxon>
        <taxon>Noviherbaspirillum</taxon>
    </lineage>
</organism>
<dbReference type="EMBL" id="JWJG01000028">
    <property type="protein sequence ID" value="KIF80826.1"/>
    <property type="molecule type" value="Genomic_DNA"/>
</dbReference>
<dbReference type="Proteomes" id="UP000031572">
    <property type="component" value="Unassembled WGS sequence"/>
</dbReference>
<dbReference type="InterPro" id="IPR039418">
    <property type="entry name" value="LexA-like"/>
</dbReference>
<proteinExistence type="predicted"/>
<dbReference type="CDD" id="cd06529">
    <property type="entry name" value="S24_LexA-like"/>
    <property type="match status" value="1"/>
</dbReference>
<comment type="caution">
    <text evidence="4">The sequence shown here is derived from an EMBL/GenBank/DDBJ whole genome shotgun (WGS) entry which is preliminary data.</text>
</comment>
<dbReference type="EMBL" id="JWJG01000028">
    <property type="protein sequence ID" value="KIF80789.1"/>
    <property type="molecule type" value="Genomic_DNA"/>
</dbReference>
<evidence type="ECO:0000313" key="3">
    <source>
        <dbReference type="EMBL" id="KIF80826.1"/>
    </source>
</evidence>
<dbReference type="RefSeq" id="WP_040038639.1">
    <property type="nucleotide sequence ID" value="NZ_JWJG01000010.1"/>
</dbReference>
<dbReference type="PANTHER" id="PTHR33516">
    <property type="entry name" value="LEXA REPRESSOR"/>
    <property type="match status" value="1"/>
</dbReference>
<name>A0A0C2C156_9BURK</name>
<evidence type="ECO:0000313" key="4">
    <source>
        <dbReference type="EMBL" id="KIF84051.1"/>
    </source>
</evidence>
<dbReference type="InterPro" id="IPR036286">
    <property type="entry name" value="LexA/Signal_pep-like_sf"/>
</dbReference>
<dbReference type="PROSITE" id="PS50943">
    <property type="entry name" value="HTH_CROC1"/>
    <property type="match status" value="1"/>
</dbReference>
<dbReference type="PANTHER" id="PTHR33516:SF2">
    <property type="entry name" value="LEXA REPRESSOR-RELATED"/>
    <property type="match status" value="1"/>
</dbReference>
<accession>A0A0C2C156</accession>
<dbReference type="STRING" id="709839.TSA66_01020"/>
<dbReference type="Pfam" id="PF01381">
    <property type="entry name" value="HTH_3"/>
    <property type="match status" value="1"/>
</dbReference>
<dbReference type="Gene3D" id="2.10.109.10">
    <property type="entry name" value="Umud Fragment, subunit A"/>
    <property type="match status" value="1"/>
</dbReference>
<dbReference type="InterPro" id="IPR015927">
    <property type="entry name" value="Peptidase_S24_S26A/B/C"/>
</dbReference>
<reference evidence="4 5" key="1">
    <citation type="submission" date="2014-12" db="EMBL/GenBank/DDBJ databases">
        <title>Denitrispirillum autotrophicum gen. nov., sp. nov., Denitrifying, Facultatively Autotrophic Bacteria Isolated from Rice Paddy Soil.</title>
        <authorList>
            <person name="Ishii S."/>
            <person name="Ashida N."/>
            <person name="Ohno H."/>
            <person name="Otsuka S."/>
            <person name="Yokota A."/>
            <person name="Senoo K."/>
        </authorList>
    </citation>
    <scope>NUCLEOTIDE SEQUENCE [LARGE SCALE GENOMIC DNA]</scope>
    <source>
        <strain evidence="4 5">TSA66</strain>
    </source>
</reference>
<dbReference type="AlphaFoldDB" id="A0A0C2C156"/>